<evidence type="ECO:0000256" key="4">
    <source>
        <dbReference type="ARBA" id="ARBA00022741"/>
    </source>
</evidence>
<dbReference type="SUPFAM" id="SSF111331">
    <property type="entry name" value="NAD kinase/diacylglycerol kinase-like"/>
    <property type="match status" value="1"/>
</dbReference>
<reference evidence="10 11" key="1">
    <citation type="submission" date="2016-10" db="EMBL/GenBank/DDBJ databases">
        <authorList>
            <person name="de Groot N.N."/>
        </authorList>
    </citation>
    <scope>NUCLEOTIDE SEQUENCE [LARGE SCALE GENOMIC DNA]</scope>
    <source>
        <strain evidence="10 11">DSM 45317</strain>
    </source>
</reference>
<dbReference type="EMBL" id="FOSW01000013">
    <property type="protein sequence ID" value="SFL57918.1"/>
    <property type="molecule type" value="Genomic_DNA"/>
</dbReference>
<comment type="cofactor">
    <cofactor evidence="1">
        <name>Mg(2+)</name>
        <dbReference type="ChEBI" id="CHEBI:18420"/>
    </cofactor>
</comment>
<evidence type="ECO:0000256" key="1">
    <source>
        <dbReference type="ARBA" id="ARBA00001946"/>
    </source>
</evidence>
<keyword evidence="7" id="KW-0443">Lipid metabolism</keyword>
<keyword evidence="7" id="KW-0444">Lipid biosynthesis</keyword>
<dbReference type="Pfam" id="PF00781">
    <property type="entry name" value="DAGK_cat"/>
    <property type="match status" value="1"/>
</dbReference>
<sequence>MRRLLVVLNRSAGSGDDPAVEAALGALRRDADVTVLMTADETELVEAVAARGDRRLVVIGGDGSLHAAVRALDRAGGLGPDEPVGLIPAGTGNDFARALGLPLDPVEGAGVVLAGRPRPVDLLRDDAGGTVVNAVHAGVGARAGAEATRFKSRLGTAAFPLGAAIAGVTSSGAPLRVEVDGHVVVHEAGGWRADGSTDVLMLAVCNGPTIAGGTPLAPGALVDDGLADVVVCAATGPVARAAFAAALLAGSHVDRDDVLVTRGRQVTFSGPPVEVIADGELQEPVGSRTWRVEQHAWSVLVPS</sequence>
<dbReference type="PROSITE" id="PS50146">
    <property type="entry name" value="DAGK"/>
    <property type="match status" value="1"/>
</dbReference>
<dbReference type="InterPro" id="IPR001206">
    <property type="entry name" value="Diacylglycerol_kinase_cat_dom"/>
</dbReference>
<dbReference type="GO" id="GO:0008654">
    <property type="term" value="P:phospholipid biosynthetic process"/>
    <property type="evidence" value="ECO:0007669"/>
    <property type="project" value="UniProtKB-KW"/>
</dbReference>
<gene>
    <name evidence="10" type="ORF">SAMN04488085_113134</name>
</gene>
<dbReference type="InterPro" id="IPR050187">
    <property type="entry name" value="Lipid_Phosphate_FormReg"/>
</dbReference>
<dbReference type="Pfam" id="PF19279">
    <property type="entry name" value="YegS_C"/>
    <property type="match status" value="1"/>
</dbReference>
<keyword evidence="4" id="KW-0547">Nucleotide-binding</keyword>
<evidence type="ECO:0000256" key="2">
    <source>
        <dbReference type="ARBA" id="ARBA00005983"/>
    </source>
</evidence>
<dbReference type="InterPro" id="IPR017438">
    <property type="entry name" value="ATP-NAD_kinase_N"/>
</dbReference>
<evidence type="ECO:0000256" key="3">
    <source>
        <dbReference type="ARBA" id="ARBA00022679"/>
    </source>
</evidence>
<dbReference type="Gene3D" id="2.60.200.40">
    <property type="match status" value="1"/>
</dbReference>
<dbReference type="OrthoDB" id="142078at2"/>
<organism evidence="10 11">
    <name type="scientific">Geodermatophilus ruber</name>
    <dbReference type="NCBI Taxonomy" id="504800"/>
    <lineage>
        <taxon>Bacteria</taxon>
        <taxon>Bacillati</taxon>
        <taxon>Actinomycetota</taxon>
        <taxon>Actinomycetes</taxon>
        <taxon>Geodermatophilales</taxon>
        <taxon>Geodermatophilaceae</taxon>
        <taxon>Geodermatophilus</taxon>
    </lineage>
</organism>
<evidence type="ECO:0000259" key="9">
    <source>
        <dbReference type="PROSITE" id="PS50146"/>
    </source>
</evidence>
<evidence type="ECO:0000256" key="8">
    <source>
        <dbReference type="ARBA" id="ARBA00023264"/>
    </source>
</evidence>
<dbReference type="PANTHER" id="PTHR12358:SF54">
    <property type="entry name" value="SPHINGOSINE KINASE RELATED PROTEIN"/>
    <property type="match status" value="1"/>
</dbReference>
<dbReference type="GO" id="GO:0016301">
    <property type="term" value="F:kinase activity"/>
    <property type="evidence" value="ECO:0007669"/>
    <property type="project" value="UniProtKB-KW"/>
</dbReference>
<evidence type="ECO:0000256" key="5">
    <source>
        <dbReference type="ARBA" id="ARBA00022777"/>
    </source>
</evidence>
<evidence type="ECO:0000256" key="6">
    <source>
        <dbReference type="ARBA" id="ARBA00022840"/>
    </source>
</evidence>
<proteinExistence type="inferred from homology"/>
<dbReference type="Proteomes" id="UP000199152">
    <property type="component" value="Unassembled WGS sequence"/>
</dbReference>
<keyword evidence="3" id="KW-0808">Transferase</keyword>
<dbReference type="STRING" id="504800.SAMN04488085_113134"/>
<dbReference type="GO" id="GO:0005524">
    <property type="term" value="F:ATP binding"/>
    <property type="evidence" value="ECO:0007669"/>
    <property type="project" value="UniProtKB-KW"/>
</dbReference>
<keyword evidence="6" id="KW-0067">ATP-binding</keyword>
<keyword evidence="11" id="KW-1185">Reference proteome</keyword>
<name>A0A1I4IU86_9ACTN</name>
<accession>A0A1I4IU86</accession>
<dbReference type="RefSeq" id="WP_091328119.1">
    <property type="nucleotide sequence ID" value="NZ_FOSW01000013.1"/>
</dbReference>
<keyword evidence="8" id="KW-1208">Phospholipid metabolism</keyword>
<dbReference type="PANTHER" id="PTHR12358">
    <property type="entry name" value="SPHINGOSINE KINASE"/>
    <property type="match status" value="1"/>
</dbReference>
<protein>
    <submittedName>
        <fullName evidence="10">Diacylglycerol kinase family enzyme</fullName>
    </submittedName>
</protein>
<dbReference type="SMART" id="SM00046">
    <property type="entry name" value="DAGKc"/>
    <property type="match status" value="1"/>
</dbReference>
<dbReference type="AlphaFoldDB" id="A0A1I4IU86"/>
<evidence type="ECO:0000313" key="10">
    <source>
        <dbReference type="EMBL" id="SFL57918.1"/>
    </source>
</evidence>
<keyword evidence="5 10" id="KW-0418">Kinase</keyword>
<dbReference type="Gene3D" id="3.40.50.10330">
    <property type="entry name" value="Probable inorganic polyphosphate/atp-NAD kinase, domain 1"/>
    <property type="match status" value="1"/>
</dbReference>
<dbReference type="InterPro" id="IPR045540">
    <property type="entry name" value="YegS/DAGK_C"/>
</dbReference>
<keyword evidence="7" id="KW-0594">Phospholipid biosynthesis</keyword>
<dbReference type="InterPro" id="IPR016064">
    <property type="entry name" value="NAD/diacylglycerol_kinase_sf"/>
</dbReference>
<feature type="domain" description="DAGKc" evidence="9">
    <location>
        <begin position="1"/>
        <end position="129"/>
    </location>
</feature>
<comment type="similarity">
    <text evidence="2">Belongs to the diacylglycerol/lipid kinase family.</text>
</comment>
<evidence type="ECO:0000256" key="7">
    <source>
        <dbReference type="ARBA" id="ARBA00023209"/>
    </source>
</evidence>
<dbReference type="InParanoid" id="A0A1I4IU86"/>
<evidence type="ECO:0000313" key="11">
    <source>
        <dbReference type="Proteomes" id="UP000199152"/>
    </source>
</evidence>